<evidence type="ECO:0000256" key="11">
    <source>
        <dbReference type="ARBA" id="ARBA00048697"/>
    </source>
</evidence>
<keyword evidence="7 12" id="KW-0411">Iron-sulfur</keyword>
<dbReference type="InterPro" id="IPR040064">
    <property type="entry name" value="MoaA-like"/>
</dbReference>
<comment type="catalytic activity">
    <reaction evidence="11 12">
        <text>GTP + AH2 + S-adenosyl-L-methionine = (8S)-3',8-cyclo-7,8-dihydroguanosine 5'-triphosphate + 5'-deoxyadenosine + L-methionine + A + H(+)</text>
        <dbReference type="Rhea" id="RHEA:49576"/>
        <dbReference type="ChEBI" id="CHEBI:13193"/>
        <dbReference type="ChEBI" id="CHEBI:15378"/>
        <dbReference type="ChEBI" id="CHEBI:17319"/>
        <dbReference type="ChEBI" id="CHEBI:17499"/>
        <dbReference type="ChEBI" id="CHEBI:37565"/>
        <dbReference type="ChEBI" id="CHEBI:57844"/>
        <dbReference type="ChEBI" id="CHEBI:59789"/>
        <dbReference type="ChEBI" id="CHEBI:131766"/>
        <dbReference type="EC" id="4.1.99.22"/>
    </reaction>
</comment>
<feature type="binding site" evidence="12">
    <location>
        <position position="132"/>
    </location>
    <ligand>
        <name>S-adenosyl-L-methionine</name>
        <dbReference type="ChEBI" id="CHEBI:59789"/>
    </ligand>
</feature>
<dbReference type="GO" id="GO:0061798">
    <property type="term" value="F:GTP 3',8'-cyclase activity"/>
    <property type="evidence" value="ECO:0007669"/>
    <property type="project" value="UniProtKB-EC"/>
</dbReference>
<dbReference type="SMART" id="SM00729">
    <property type="entry name" value="Elp3"/>
    <property type="match status" value="1"/>
</dbReference>
<dbReference type="Proteomes" id="UP001589733">
    <property type="component" value="Unassembled WGS sequence"/>
</dbReference>
<feature type="binding site" evidence="12">
    <location>
        <position position="108"/>
    </location>
    <ligand>
        <name>GTP</name>
        <dbReference type="ChEBI" id="CHEBI:37565"/>
    </ligand>
</feature>
<comment type="caution">
    <text evidence="14">The sequence shown here is derived from an EMBL/GenBank/DDBJ whole genome shotgun (WGS) entry which is preliminary data.</text>
</comment>
<dbReference type="PANTHER" id="PTHR22960">
    <property type="entry name" value="MOLYBDOPTERIN COFACTOR SYNTHESIS PROTEIN A"/>
    <property type="match status" value="1"/>
</dbReference>
<dbReference type="PANTHER" id="PTHR22960:SF0">
    <property type="entry name" value="MOLYBDENUM COFACTOR BIOSYNTHESIS PROTEIN 1"/>
    <property type="match status" value="1"/>
</dbReference>
<dbReference type="CDD" id="cd21117">
    <property type="entry name" value="Twitch_MoaA"/>
    <property type="match status" value="1"/>
</dbReference>
<feature type="binding site" evidence="12">
    <location>
        <position position="30"/>
    </location>
    <ligand>
        <name>[4Fe-4S] cluster</name>
        <dbReference type="ChEBI" id="CHEBI:49883"/>
        <label>1</label>
        <note>4Fe-4S-S-AdoMet</note>
    </ligand>
</feature>
<keyword evidence="3 12" id="KW-0949">S-adenosyl-L-methionine</keyword>
<feature type="binding site" evidence="12">
    <location>
        <position position="202"/>
    </location>
    <ligand>
        <name>S-adenosyl-L-methionine</name>
        <dbReference type="ChEBI" id="CHEBI:59789"/>
    </ligand>
</feature>
<dbReference type="InterPro" id="IPR013785">
    <property type="entry name" value="Aldolase_TIM"/>
</dbReference>
<keyword evidence="9 12" id="KW-0501">Molybdenum cofactor biosynthesis</keyword>
<keyword evidence="4 12" id="KW-0479">Metal-binding</keyword>
<dbReference type="PROSITE" id="PS01305">
    <property type="entry name" value="MOAA_NIFB_PQQE"/>
    <property type="match status" value="1"/>
</dbReference>
<accession>A0ABV6AY41</accession>
<feature type="binding site" evidence="12">
    <location>
        <position position="169"/>
    </location>
    <ligand>
        <name>GTP</name>
        <dbReference type="ChEBI" id="CHEBI:37565"/>
    </ligand>
</feature>
<comment type="pathway">
    <text evidence="12">Cofactor biosynthesis; molybdopterin biosynthesis.</text>
</comment>
<proteinExistence type="inferred from homology"/>
<feature type="binding site" evidence="12">
    <location>
        <begin position="273"/>
        <end position="275"/>
    </location>
    <ligand>
        <name>GTP</name>
        <dbReference type="ChEBI" id="CHEBI:37565"/>
    </ligand>
</feature>
<gene>
    <name evidence="12 14" type="primary">moaA</name>
    <name evidence="14" type="ORF">ACFFLM_05960</name>
</gene>
<dbReference type="EC" id="4.1.99.22" evidence="1 12"/>
<feature type="binding site" evidence="12">
    <location>
        <position position="271"/>
    </location>
    <ligand>
        <name>[4Fe-4S] cluster</name>
        <dbReference type="ChEBI" id="CHEBI:49883"/>
        <label>2</label>
        <note>4Fe-4S-substrate</note>
    </ligand>
</feature>
<comment type="subunit">
    <text evidence="12">Monomer and homodimer.</text>
</comment>
<dbReference type="InterPro" id="IPR000385">
    <property type="entry name" value="MoaA_NifB_PqqE_Fe-S-bd_CS"/>
</dbReference>
<dbReference type="SFLD" id="SFLDG01386">
    <property type="entry name" value="main_SPASM_domain-containing"/>
    <property type="match status" value="1"/>
</dbReference>
<evidence type="ECO:0000256" key="10">
    <source>
        <dbReference type="ARBA" id="ARBA00023239"/>
    </source>
</evidence>
<dbReference type="NCBIfam" id="TIGR02666">
    <property type="entry name" value="moaA"/>
    <property type="match status" value="1"/>
</dbReference>
<dbReference type="InterPro" id="IPR007197">
    <property type="entry name" value="rSAM"/>
</dbReference>
<comment type="cofactor">
    <cofactor evidence="12">
        <name>[4Fe-4S] cluster</name>
        <dbReference type="ChEBI" id="CHEBI:49883"/>
    </cofactor>
    <text evidence="12">Binds 2 [4Fe-4S] clusters. Binds 1 [4Fe-4S] cluster coordinated with 3 cysteines and an exchangeable S-adenosyl-L-methionine and 1 [4Fe-4S] cluster coordinated with 3 cysteines and the GTP-derived substrate.</text>
</comment>
<evidence type="ECO:0000256" key="3">
    <source>
        <dbReference type="ARBA" id="ARBA00022691"/>
    </source>
</evidence>
<dbReference type="SUPFAM" id="SSF102114">
    <property type="entry name" value="Radical SAM enzymes"/>
    <property type="match status" value="1"/>
</dbReference>
<evidence type="ECO:0000256" key="1">
    <source>
        <dbReference type="ARBA" id="ARBA00012167"/>
    </source>
</evidence>
<evidence type="ECO:0000259" key="13">
    <source>
        <dbReference type="PROSITE" id="PS51918"/>
    </source>
</evidence>
<dbReference type="HAMAP" id="MF_01225_B">
    <property type="entry name" value="MoaA_B"/>
    <property type="match status" value="1"/>
</dbReference>
<evidence type="ECO:0000256" key="8">
    <source>
        <dbReference type="ARBA" id="ARBA00023134"/>
    </source>
</evidence>
<keyword evidence="15" id="KW-1185">Reference proteome</keyword>
<protein>
    <recommendedName>
        <fullName evidence="1 12">GTP 3',8-cyclase</fullName>
        <ecNumber evidence="1 12">4.1.99.22</ecNumber>
    </recommendedName>
    <alternativeName>
        <fullName evidence="12">Molybdenum cofactor biosynthesis protein A</fullName>
    </alternativeName>
</protein>
<evidence type="ECO:0000256" key="7">
    <source>
        <dbReference type="ARBA" id="ARBA00023014"/>
    </source>
</evidence>
<feature type="binding site" evidence="12">
    <location>
        <position position="34"/>
    </location>
    <ligand>
        <name>[4Fe-4S] cluster</name>
        <dbReference type="ChEBI" id="CHEBI:49883"/>
        <label>1</label>
        <note>4Fe-4S-S-AdoMet</note>
    </ligand>
</feature>
<evidence type="ECO:0000256" key="6">
    <source>
        <dbReference type="ARBA" id="ARBA00023004"/>
    </source>
</evidence>
<dbReference type="CDD" id="cd01335">
    <property type="entry name" value="Radical_SAM"/>
    <property type="match status" value="1"/>
</dbReference>
<dbReference type="InterPro" id="IPR010505">
    <property type="entry name" value="MoaA_twitch"/>
</dbReference>
<dbReference type="Pfam" id="PF06463">
    <property type="entry name" value="Mob_synth_C"/>
    <property type="match status" value="1"/>
</dbReference>
<dbReference type="SFLD" id="SFLDG01383">
    <property type="entry name" value="cyclic_pyranopterin_phosphate"/>
    <property type="match status" value="1"/>
</dbReference>
<feature type="binding site" evidence="12">
    <location>
        <position position="268"/>
    </location>
    <ligand>
        <name>[4Fe-4S] cluster</name>
        <dbReference type="ChEBI" id="CHEBI:49883"/>
        <label>2</label>
        <note>4Fe-4S-substrate</note>
    </ligand>
</feature>
<comment type="function">
    <text evidence="12">Catalyzes the cyclization of GTP to (8S)-3',8-cyclo-7,8-dihydroguanosine 5'-triphosphate.</text>
</comment>
<sequence length="342" mass="37452">MPVLPPSPLPLADRLGRPLRDLRISVTDRCNLRCTYCMPAEVFGPDYAFLPRTELLTFEEIERLAAAFVALGVQKLRLTGGEPLLRRDLPDLVARLTRLEGVQDIALTTNGLLLPRLAAPLKAAGLQRVTVSIDSLDPDIFGRMNGLGTHPDRVLDGIEAALQAGLGVKVNTVVQRGVNDTGLRELWLALRDKAVVRFIEFMDVGNHNGWNMDAVVPSREVLARLSEDGQGTEFQPTQANYRGEVAALHRGKEGHEVGLISSVNAPFCGDCSRARLSAVGILYTCLFAGAGTDLRSTLRSGASDEELRLQIATVWQVRLDRYSEERGEVTTRHKIEMSHIGG</sequence>
<feature type="binding site" evidence="12">
    <location>
        <position position="81"/>
    </location>
    <ligand>
        <name>S-adenosyl-L-methionine</name>
        <dbReference type="ChEBI" id="CHEBI:59789"/>
    </ligand>
</feature>
<dbReference type="Pfam" id="PF04055">
    <property type="entry name" value="Radical_SAM"/>
    <property type="match status" value="1"/>
</dbReference>
<dbReference type="RefSeq" id="WP_380006657.1">
    <property type="nucleotide sequence ID" value="NZ_JBHLYR010000019.1"/>
</dbReference>
<feature type="binding site" evidence="12">
    <location>
        <position position="77"/>
    </location>
    <ligand>
        <name>GTP</name>
        <dbReference type="ChEBI" id="CHEBI:37565"/>
    </ligand>
</feature>
<evidence type="ECO:0000256" key="4">
    <source>
        <dbReference type="ARBA" id="ARBA00022723"/>
    </source>
</evidence>
<keyword evidence="5 12" id="KW-0547">Nucleotide-binding</keyword>
<dbReference type="SFLD" id="SFLDS00029">
    <property type="entry name" value="Radical_SAM"/>
    <property type="match status" value="1"/>
</dbReference>
<keyword evidence="8 12" id="KW-0342">GTP-binding</keyword>
<dbReference type="PROSITE" id="PS51918">
    <property type="entry name" value="RADICAL_SAM"/>
    <property type="match status" value="1"/>
</dbReference>
<feature type="domain" description="Radical SAM core" evidence="13">
    <location>
        <begin position="14"/>
        <end position="233"/>
    </location>
</feature>
<evidence type="ECO:0000313" key="15">
    <source>
        <dbReference type="Proteomes" id="UP001589733"/>
    </source>
</evidence>
<evidence type="ECO:0000256" key="5">
    <source>
        <dbReference type="ARBA" id="ARBA00022741"/>
    </source>
</evidence>
<keyword evidence="10 12" id="KW-0456">Lyase</keyword>
<dbReference type="InterPro" id="IPR006638">
    <property type="entry name" value="Elp3/MiaA/NifB-like_rSAM"/>
</dbReference>
<name>A0ABV6AY41_9DEIO</name>
<evidence type="ECO:0000256" key="12">
    <source>
        <dbReference type="HAMAP-Rule" id="MF_01225"/>
    </source>
</evidence>
<dbReference type="EMBL" id="JBHLYR010000019">
    <property type="protein sequence ID" value="MFB9991511.1"/>
    <property type="molecule type" value="Genomic_DNA"/>
</dbReference>
<keyword evidence="2 12" id="KW-0004">4Fe-4S</keyword>
<dbReference type="InterPro" id="IPR058240">
    <property type="entry name" value="rSAM_sf"/>
</dbReference>
<organism evidence="14 15">
    <name type="scientific">Deinococcus oregonensis</name>
    <dbReference type="NCBI Taxonomy" id="1805970"/>
    <lineage>
        <taxon>Bacteria</taxon>
        <taxon>Thermotogati</taxon>
        <taxon>Deinococcota</taxon>
        <taxon>Deinococci</taxon>
        <taxon>Deinococcales</taxon>
        <taxon>Deinococcaceae</taxon>
        <taxon>Deinococcus</taxon>
    </lineage>
</organism>
<feature type="binding site" evidence="12">
    <location>
        <position position="37"/>
    </location>
    <ligand>
        <name>[4Fe-4S] cluster</name>
        <dbReference type="ChEBI" id="CHEBI:49883"/>
        <label>1</label>
        <note>4Fe-4S-S-AdoMet</note>
    </ligand>
</feature>
<evidence type="ECO:0000256" key="9">
    <source>
        <dbReference type="ARBA" id="ARBA00023150"/>
    </source>
</evidence>
<dbReference type="InterPro" id="IPR050105">
    <property type="entry name" value="MoCo_biosynth_MoaA/MoaC"/>
</dbReference>
<feature type="binding site" evidence="12">
    <location>
        <position position="36"/>
    </location>
    <ligand>
        <name>S-adenosyl-L-methionine</name>
        <dbReference type="ChEBI" id="CHEBI:59789"/>
    </ligand>
</feature>
<dbReference type="SFLD" id="SFLDG01067">
    <property type="entry name" value="SPASM/twitch_domain_containing"/>
    <property type="match status" value="1"/>
</dbReference>
<dbReference type="InterPro" id="IPR013483">
    <property type="entry name" value="MoaA"/>
</dbReference>
<feature type="binding site" evidence="12">
    <location>
        <position position="285"/>
    </location>
    <ligand>
        <name>[4Fe-4S] cluster</name>
        <dbReference type="ChEBI" id="CHEBI:49883"/>
        <label>2</label>
        <note>4Fe-4S-substrate</note>
    </ligand>
</feature>
<comment type="similarity">
    <text evidence="12">Belongs to the radical SAM superfamily. MoaA family.</text>
</comment>
<reference evidence="14 15" key="1">
    <citation type="submission" date="2024-09" db="EMBL/GenBank/DDBJ databases">
        <authorList>
            <person name="Sun Q."/>
            <person name="Mori K."/>
        </authorList>
    </citation>
    <scope>NUCLEOTIDE SEQUENCE [LARGE SCALE GENOMIC DNA]</scope>
    <source>
        <strain evidence="14 15">JCM 13503</strain>
    </source>
</reference>
<dbReference type="Gene3D" id="3.20.20.70">
    <property type="entry name" value="Aldolase class I"/>
    <property type="match status" value="1"/>
</dbReference>
<evidence type="ECO:0000313" key="14">
    <source>
        <dbReference type="EMBL" id="MFB9991511.1"/>
    </source>
</evidence>
<keyword evidence="6 12" id="KW-0408">Iron</keyword>
<feature type="binding site" evidence="12">
    <location>
        <position position="23"/>
    </location>
    <ligand>
        <name>GTP</name>
        <dbReference type="ChEBI" id="CHEBI:37565"/>
    </ligand>
</feature>
<evidence type="ECO:0000256" key="2">
    <source>
        <dbReference type="ARBA" id="ARBA00022485"/>
    </source>
</evidence>